<dbReference type="OrthoDB" id="4323829at2"/>
<evidence type="ECO:0000313" key="3">
    <source>
        <dbReference type="Proteomes" id="UP000262882"/>
    </source>
</evidence>
<dbReference type="GO" id="GO:0003700">
    <property type="term" value="F:DNA-binding transcription factor activity"/>
    <property type="evidence" value="ECO:0007669"/>
    <property type="project" value="InterPro"/>
</dbReference>
<name>A0A372GDD3_9ACTN</name>
<dbReference type="SMART" id="SM00347">
    <property type="entry name" value="HTH_MARR"/>
    <property type="match status" value="1"/>
</dbReference>
<dbReference type="RefSeq" id="WP_117401901.1">
    <property type="nucleotide sequence ID" value="NZ_QVNQ01000007.1"/>
</dbReference>
<dbReference type="InterPro" id="IPR036390">
    <property type="entry name" value="WH_DNA-bd_sf"/>
</dbReference>
<dbReference type="Gene3D" id="1.10.10.10">
    <property type="entry name" value="Winged helix-like DNA-binding domain superfamily/Winged helix DNA-binding domain"/>
    <property type="match status" value="1"/>
</dbReference>
<reference evidence="2 3" key="1">
    <citation type="submission" date="2018-08" db="EMBL/GenBank/DDBJ databases">
        <title>Actinomadura spongicola sp. nov., isolated from marine sponge Leucetta chagosensis.</title>
        <authorList>
            <person name="Li L."/>
            <person name="Lin H.W."/>
        </authorList>
    </citation>
    <scope>NUCLEOTIDE SEQUENCE [LARGE SCALE GENOMIC DNA]</scope>
    <source>
        <strain evidence="2 3">LHW52907</strain>
    </source>
</reference>
<dbReference type="PROSITE" id="PS50995">
    <property type="entry name" value="HTH_MARR_2"/>
    <property type="match status" value="1"/>
</dbReference>
<dbReference type="Pfam" id="PF12802">
    <property type="entry name" value="MarR_2"/>
    <property type="match status" value="1"/>
</dbReference>
<dbReference type="PANTHER" id="PTHR33164:SF57">
    <property type="entry name" value="MARR-FAMILY TRANSCRIPTIONAL REGULATOR"/>
    <property type="match status" value="1"/>
</dbReference>
<protein>
    <submittedName>
        <fullName evidence="2">MarR family transcriptional regulator</fullName>
    </submittedName>
</protein>
<sequence>MHERLGNLLGATSLAVTDLVLAGATGAGRVSASAAAALIVLADAPDVGVTELGRRVGLTQSAAARMVDGLEASGLATRRRGEGRVVRVRLTQAGEDTVGDMLAARGAPLADVLDVLDDDERATLTALLAKLLTRLYARIGDADVMCRLCDRRCCVAGAVCPVGQAERDAAGSV</sequence>
<dbReference type="PANTHER" id="PTHR33164">
    <property type="entry name" value="TRANSCRIPTIONAL REGULATOR, MARR FAMILY"/>
    <property type="match status" value="1"/>
</dbReference>
<dbReference type="Proteomes" id="UP000262882">
    <property type="component" value="Unassembled WGS sequence"/>
</dbReference>
<dbReference type="SUPFAM" id="SSF46785">
    <property type="entry name" value="Winged helix' DNA-binding domain"/>
    <property type="match status" value="1"/>
</dbReference>
<feature type="domain" description="HTH marR-type" evidence="1">
    <location>
        <begin position="2"/>
        <end position="133"/>
    </location>
</feature>
<dbReference type="InterPro" id="IPR000835">
    <property type="entry name" value="HTH_MarR-typ"/>
</dbReference>
<gene>
    <name evidence="2" type="ORF">D0T12_23915</name>
</gene>
<proteinExistence type="predicted"/>
<evidence type="ECO:0000259" key="1">
    <source>
        <dbReference type="PROSITE" id="PS50995"/>
    </source>
</evidence>
<evidence type="ECO:0000313" key="2">
    <source>
        <dbReference type="EMBL" id="RFS83202.1"/>
    </source>
</evidence>
<dbReference type="EMBL" id="QVNQ01000007">
    <property type="protein sequence ID" value="RFS83202.1"/>
    <property type="molecule type" value="Genomic_DNA"/>
</dbReference>
<dbReference type="AlphaFoldDB" id="A0A372GDD3"/>
<dbReference type="InterPro" id="IPR036388">
    <property type="entry name" value="WH-like_DNA-bd_sf"/>
</dbReference>
<accession>A0A372GDD3</accession>
<keyword evidence="3" id="KW-1185">Reference proteome</keyword>
<dbReference type="PRINTS" id="PR00598">
    <property type="entry name" value="HTHMARR"/>
</dbReference>
<organism evidence="2 3">
    <name type="scientific">Actinomadura spongiicola</name>
    <dbReference type="NCBI Taxonomy" id="2303421"/>
    <lineage>
        <taxon>Bacteria</taxon>
        <taxon>Bacillati</taxon>
        <taxon>Actinomycetota</taxon>
        <taxon>Actinomycetes</taxon>
        <taxon>Streptosporangiales</taxon>
        <taxon>Thermomonosporaceae</taxon>
        <taxon>Actinomadura</taxon>
    </lineage>
</organism>
<dbReference type="InterPro" id="IPR039422">
    <property type="entry name" value="MarR/SlyA-like"/>
</dbReference>
<comment type="caution">
    <text evidence="2">The sequence shown here is derived from an EMBL/GenBank/DDBJ whole genome shotgun (WGS) entry which is preliminary data.</text>
</comment>
<dbReference type="GO" id="GO:0006950">
    <property type="term" value="P:response to stress"/>
    <property type="evidence" value="ECO:0007669"/>
    <property type="project" value="TreeGrafter"/>
</dbReference>